<evidence type="ECO:0000256" key="6">
    <source>
        <dbReference type="SAM" id="SignalP"/>
    </source>
</evidence>
<evidence type="ECO:0000256" key="2">
    <source>
        <dbReference type="ARBA" id="ARBA00022670"/>
    </source>
</evidence>
<feature type="chain" id="PRO_5020417967" evidence="6">
    <location>
        <begin position="18"/>
        <end position="676"/>
    </location>
</feature>
<dbReference type="InterPro" id="IPR004447">
    <property type="entry name" value="Peptidase_S41A"/>
</dbReference>
<dbReference type="SUPFAM" id="SSF52096">
    <property type="entry name" value="ClpP/crotonase"/>
    <property type="match status" value="1"/>
</dbReference>
<keyword evidence="3 5" id="KW-0378">Hydrolase</keyword>
<dbReference type="NCBIfam" id="TIGR00225">
    <property type="entry name" value="prc"/>
    <property type="match status" value="1"/>
</dbReference>
<dbReference type="Pfam" id="PF17804">
    <property type="entry name" value="TSP_NTD"/>
    <property type="match status" value="1"/>
</dbReference>
<dbReference type="InterPro" id="IPR020992">
    <property type="entry name" value="Tail_Prtase_C"/>
</dbReference>
<dbReference type="PANTHER" id="PTHR32060">
    <property type="entry name" value="TAIL-SPECIFIC PROTEASE"/>
    <property type="match status" value="1"/>
</dbReference>
<evidence type="ECO:0000256" key="5">
    <source>
        <dbReference type="RuleBase" id="RU004404"/>
    </source>
</evidence>
<name>A0A4P2VTC0_FLUSA</name>
<dbReference type="EMBL" id="AP019368">
    <property type="protein sequence ID" value="BBH52615.1"/>
    <property type="molecule type" value="Genomic_DNA"/>
</dbReference>
<dbReference type="CDD" id="cd07560">
    <property type="entry name" value="Peptidase_S41_CPP"/>
    <property type="match status" value="1"/>
</dbReference>
<dbReference type="GO" id="GO:0008236">
    <property type="term" value="F:serine-type peptidase activity"/>
    <property type="evidence" value="ECO:0007669"/>
    <property type="project" value="UniProtKB-KW"/>
</dbReference>
<proteinExistence type="inferred from homology"/>
<dbReference type="RefSeq" id="WP_130607267.1">
    <property type="nucleotide sequence ID" value="NZ_AP019368.1"/>
</dbReference>
<evidence type="ECO:0000256" key="4">
    <source>
        <dbReference type="ARBA" id="ARBA00022825"/>
    </source>
</evidence>
<dbReference type="GO" id="GO:0006508">
    <property type="term" value="P:proteolysis"/>
    <property type="evidence" value="ECO:0007669"/>
    <property type="project" value="UniProtKB-KW"/>
</dbReference>
<feature type="signal peptide" evidence="6">
    <location>
        <begin position="1"/>
        <end position="17"/>
    </location>
</feature>
<dbReference type="SMART" id="SM00228">
    <property type="entry name" value="PDZ"/>
    <property type="match status" value="1"/>
</dbReference>
<dbReference type="InterPro" id="IPR001478">
    <property type="entry name" value="PDZ"/>
</dbReference>
<sequence length="676" mass="76316">MRIVANMFLAFLLCCLAWESIAPKIAYGDNSKNARIIASVLSCREVKLRVNAMLDLHFFYTEFNEDLSKKTFKKIFDLMDPSKVYFIKSDIKSFSYLENSLNKKIENNNCDFLFEIFSLFLKRVGERIEKTKFFLAKPIDFSKPDYIPSGKIDWSSNFTEADERMKKRVKIQYISSENLEEDSAKIRERLLKSYLKLEKKYKDFDDDKIYSLLLNSIALAMDPHSAHLLPADHDSFVIHISNKLEGIGAQLQEKDGYIVVKSLVQGGVAQKDGRLKAKDRIIAIDPGNGTGLKDLSDLDVEQTVNLVRGNKGTSVRLVVLRKTLKGNERLNIILVRDEIDLKDDEVKTKVVENGNKKIGVIKISTFYTDLKCKVKIFSQCHGVSYDVEQGLKKLLAKGVDGILIDLRNNGGGDFPESIRMTGLFVPSGTAVQTLDRNQVIKKQQISESSWLYKGPLIVLINKYSASASEIFAGAIQDFSRGIVIGNKSTYGKASVQVVQEFPGSHGRRSDGALKVTQSKFYRPSGKSNQLVGVQSDIIIPDILDAFEIGEEQLDFALPLDSIPPAKNFRPLLNLSGLIGKLKLLSQERIIKNIKYREIIAKIERYNIEKKQPMLLSKEYVKSLEEKENPRDMKEKEGDSGDEIVFQNDLLMQEALNITSDSIKLTENNSLWIGMGN</sequence>
<dbReference type="Pfam" id="PF11818">
    <property type="entry name" value="DUF3340"/>
    <property type="match status" value="1"/>
</dbReference>
<dbReference type="Gene3D" id="3.90.226.10">
    <property type="entry name" value="2-enoyl-CoA Hydratase, Chain A, domain 1"/>
    <property type="match status" value="1"/>
</dbReference>
<dbReference type="Gene3D" id="2.30.42.10">
    <property type="match status" value="1"/>
</dbReference>
<feature type="domain" description="PDZ" evidence="7">
    <location>
        <begin position="237"/>
        <end position="322"/>
    </location>
</feature>
<dbReference type="Proteomes" id="UP000291236">
    <property type="component" value="Chromosome"/>
</dbReference>
<dbReference type="GO" id="GO:0007165">
    <property type="term" value="P:signal transduction"/>
    <property type="evidence" value="ECO:0007669"/>
    <property type="project" value="TreeGrafter"/>
</dbReference>
<keyword evidence="2 5" id="KW-0645">Protease</keyword>
<organism evidence="8 9">
    <name type="scientific">Fluviispira sanaruensis</name>
    <dbReference type="NCBI Taxonomy" id="2493639"/>
    <lineage>
        <taxon>Bacteria</taxon>
        <taxon>Pseudomonadati</taxon>
        <taxon>Bdellovibrionota</taxon>
        <taxon>Oligoflexia</taxon>
        <taxon>Silvanigrellales</taxon>
        <taxon>Silvanigrellaceae</taxon>
        <taxon>Fluviispira</taxon>
    </lineage>
</organism>
<dbReference type="SMART" id="SM00245">
    <property type="entry name" value="TSPc"/>
    <property type="match status" value="1"/>
</dbReference>
<dbReference type="GO" id="GO:0004175">
    <property type="term" value="F:endopeptidase activity"/>
    <property type="evidence" value="ECO:0007669"/>
    <property type="project" value="TreeGrafter"/>
</dbReference>
<dbReference type="CDD" id="cd06782">
    <property type="entry name" value="cpPDZ_CPP-like"/>
    <property type="match status" value="1"/>
</dbReference>
<keyword evidence="4 5" id="KW-0720">Serine protease</keyword>
<protein>
    <submittedName>
        <fullName evidence="8">Tail-specific protease</fullName>
    </submittedName>
</protein>
<dbReference type="InterPro" id="IPR029045">
    <property type="entry name" value="ClpP/crotonase-like_dom_sf"/>
</dbReference>
<accession>A0A4P2VTC0</accession>
<keyword evidence="6" id="KW-0732">Signal</keyword>
<evidence type="ECO:0000313" key="8">
    <source>
        <dbReference type="EMBL" id="BBH52615.1"/>
    </source>
</evidence>
<dbReference type="KEGG" id="sbf:JCM31447_10560"/>
<evidence type="ECO:0000256" key="1">
    <source>
        <dbReference type="ARBA" id="ARBA00009179"/>
    </source>
</evidence>
<evidence type="ECO:0000259" key="7">
    <source>
        <dbReference type="PROSITE" id="PS50106"/>
    </source>
</evidence>
<dbReference type="GO" id="GO:0030288">
    <property type="term" value="C:outer membrane-bounded periplasmic space"/>
    <property type="evidence" value="ECO:0007669"/>
    <property type="project" value="TreeGrafter"/>
</dbReference>
<dbReference type="PANTHER" id="PTHR32060:SF22">
    <property type="entry name" value="CARBOXYL-TERMINAL-PROCESSING PEPTIDASE 3, CHLOROPLASTIC"/>
    <property type="match status" value="1"/>
</dbReference>
<gene>
    <name evidence="8" type="ORF">JCM31447_10560</name>
</gene>
<dbReference type="PROSITE" id="PS50106">
    <property type="entry name" value="PDZ"/>
    <property type="match status" value="1"/>
</dbReference>
<evidence type="ECO:0000256" key="3">
    <source>
        <dbReference type="ARBA" id="ARBA00022801"/>
    </source>
</evidence>
<reference evidence="8 9" key="1">
    <citation type="submission" date="2018-12" db="EMBL/GenBank/DDBJ databases">
        <title>Rubrispira sanarue gen. nov., sp., nov., a member of the order Silvanigrellales, isolated from a brackish lake in Hamamatsu Japan.</title>
        <authorList>
            <person name="Maejima Y."/>
            <person name="Iino T."/>
            <person name="Muraguchi Y."/>
            <person name="Fukuda K."/>
            <person name="Nojiri H."/>
            <person name="Ohkuma M."/>
            <person name="Moriuchi R."/>
            <person name="Dohra H."/>
            <person name="Kimbara K."/>
            <person name="Shintani M."/>
        </authorList>
    </citation>
    <scope>NUCLEOTIDE SEQUENCE [LARGE SCALE GENOMIC DNA]</scope>
    <source>
        <strain evidence="8 9">RF1110005</strain>
    </source>
</reference>
<dbReference type="InterPro" id="IPR040573">
    <property type="entry name" value="TSP_N"/>
</dbReference>
<dbReference type="Pfam" id="PF00595">
    <property type="entry name" value="PDZ"/>
    <property type="match status" value="1"/>
</dbReference>
<comment type="similarity">
    <text evidence="1 5">Belongs to the peptidase S41A family.</text>
</comment>
<dbReference type="SUPFAM" id="SSF50156">
    <property type="entry name" value="PDZ domain-like"/>
    <property type="match status" value="1"/>
</dbReference>
<dbReference type="InterPro" id="IPR036034">
    <property type="entry name" value="PDZ_sf"/>
</dbReference>
<dbReference type="AlphaFoldDB" id="A0A4P2VTC0"/>
<evidence type="ECO:0000313" key="9">
    <source>
        <dbReference type="Proteomes" id="UP000291236"/>
    </source>
</evidence>
<dbReference type="OrthoDB" id="9812068at2"/>
<dbReference type="InterPro" id="IPR005151">
    <property type="entry name" value="Tail-specific_protease"/>
</dbReference>
<dbReference type="Pfam" id="PF03572">
    <property type="entry name" value="Peptidase_S41"/>
    <property type="match status" value="1"/>
</dbReference>
<keyword evidence="9" id="KW-1185">Reference proteome</keyword>